<feature type="compositionally biased region" description="Acidic residues" evidence="1">
    <location>
        <begin position="1"/>
        <end position="14"/>
    </location>
</feature>
<name>A0A6J4LW65_9ACTN</name>
<dbReference type="EMBL" id="CADCTS010000520">
    <property type="protein sequence ID" value="CAA9342552.1"/>
    <property type="molecule type" value="Genomic_DNA"/>
</dbReference>
<sequence length="63" mass="6194">MTDQDVPADADEGVESGSLPEPGGSGLTDPDEYGSLSVEDDPGGAVDPADLAGGADETDEDVS</sequence>
<evidence type="ECO:0000313" key="2">
    <source>
        <dbReference type="EMBL" id="CAA9342552.1"/>
    </source>
</evidence>
<protein>
    <submittedName>
        <fullName evidence="2">Uncharacterized protein</fullName>
    </submittedName>
</protein>
<dbReference type="AlphaFoldDB" id="A0A6J4LW65"/>
<evidence type="ECO:0000256" key="1">
    <source>
        <dbReference type="SAM" id="MobiDB-lite"/>
    </source>
</evidence>
<gene>
    <name evidence="2" type="ORF">AVDCRST_MAG48-3729</name>
</gene>
<reference evidence="2" key="1">
    <citation type="submission" date="2020-02" db="EMBL/GenBank/DDBJ databases">
        <authorList>
            <person name="Meier V. D."/>
        </authorList>
    </citation>
    <scope>NUCLEOTIDE SEQUENCE</scope>
    <source>
        <strain evidence="2">AVDCRST_MAG48</strain>
    </source>
</reference>
<accession>A0A6J4LW65</accession>
<feature type="region of interest" description="Disordered" evidence="1">
    <location>
        <begin position="1"/>
        <end position="63"/>
    </location>
</feature>
<proteinExistence type="predicted"/>
<organism evidence="2">
    <name type="scientific">uncultured Friedmanniella sp</name>
    <dbReference type="NCBI Taxonomy" id="335381"/>
    <lineage>
        <taxon>Bacteria</taxon>
        <taxon>Bacillati</taxon>
        <taxon>Actinomycetota</taxon>
        <taxon>Actinomycetes</taxon>
        <taxon>Propionibacteriales</taxon>
        <taxon>Nocardioidaceae</taxon>
        <taxon>Friedmanniella</taxon>
        <taxon>environmental samples</taxon>
    </lineage>
</organism>